<feature type="region of interest" description="Disordered" evidence="3">
    <location>
        <begin position="1"/>
        <end position="36"/>
    </location>
</feature>
<dbReference type="Gene3D" id="1.10.287.1490">
    <property type="match status" value="1"/>
</dbReference>
<feature type="coiled-coil region" evidence="2">
    <location>
        <begin position="394"/>
        <end position="449"/>
    </location>
</feature>
<keyword evidence="1" id="KW-0343">GTPase activation</keyword>
<feature type="coiled-coil region" evidence="2">
    <location>
        <begin position="500"/>
        <end position="527"/>
    </location>
</feature>
<dbReference type="AlphaFoldDB" id="A0A8H7VNX7"/>
<protein>
    <recommendedName>
        <fullName evidence="4">Rab-GAP TBC domain-containing protein</fullName>
    </recommendedName>
</protein>
<evidence type="ECO:0000313" key="6">
    <source>
        <dbReference type="Proteomes" id="UP000646827"/>
    </source>
</evidence>
<reference evidence="5 6" key="1">
    <citation type="submission" date="2020-12" db="EMBL/GenBank/DDBJ databases">
        <title>Metabolic potential, ecology and presence of endohyphal bacteria is reflected in genomic diversity of Mucoromycotina.</title>
        <authorList>
            <person name="Muszewska A."/>
            <person name="Okrasinska A."/>
            <person name="Steczkiewicz K."/>
            <person name="Drgas O."/>
            <person name="Orlowska M."/>
            <person name="Perlinska-Lenart U."/>
            <person name="Aleksandrzak-Piekarczyk T."/>
            <person name="Szatraj K."/>
            <person name="Zielenkiewicz U."/>
            <person name="Pilsyk S."/>
            <person name="Malc E."/>
            <person name="Mieczkowski P."/>
            <person name="Kruszewska J.S."/>
            <person name="Biernat P."/>
            <person name="Pawlowska J."/>
        </authorList>
    </citation>
    <scope>NUCLEOTIDE SEQUENCE [LARGE SCALE GENOMIC DNA]</scope>
    <source>
        <strain evidence="5 6">CBS 142.35</strain>
    </source>
</reference>
<gene>
    <name evidence="5" type="ORF">INT45_001724</name>
</gene>
<dbReference type="SMART" id="SM00164">
    <property type="entry name" value="TBC"/>
    <property type="match status" value="1"/>
</dbReference>
<evidence type="ECO:0000256" key="3">
    <source>
        <dbReference type="SAM" id="MobiDB-lite"/>
    </source>
</evidence>
<dbReference type="OrthoDB" id="295078at2759"/>
<evidence type="ECO:0000256" key="2">
    <source>
        <dbReference type="SAM" id="Coils"/>
    </source>
</evidence>
<comment type="caution">
    <text evidence="5">The sequence shown here is derived from an EMBL/GenBank/DDBJ whole genome shotgun (WGS) entry which is preliminary data.</text>
</comment>
<name>A0A8H7VNX7_9FUNG</name>
<dbReference type="InterPro" id="IPR000195">
    <property type="entry name" value="Rab-GAP-TBC_dom"/>
</dbReference>
<dbReference type="FunFam" id="1.10.472.80:FF:000027">
    <property type="entry name" value="GTPase activating protein (Evi5)"/>
    <property type="match status" value="1"/>
</dbReference>
<dbReference type="Gene3D" id="1.10.8.270">
    <property type="entry name" value="putative rabgap domain of human tbc1 domain family member 14 like domains"/>
    <property type="match status" value="1"/>
</dbReference>
<evidence type="ECO:0000313" key="5">
    <source>
        <dbReference type="EMBL" id="KAG2223418.1"/>
    </source>
</evidence>
<dbReference type="FunFam" id="1.10.8.270:FF:000001">
    <property type="entry name" value="TBC1 domain family member 1"/>
    <property type="match status" value="1"/>
</dbReference>
<evidence type="ECO:0000259" key="4">
    <source>
        <dbReference type="PROSITE" id="PS50086"/>
    </source>
</evidence>
<dbReference type="PANTHER" id="PTHR47219">
    <property type="entry name" value="RAB GTPASE-ACTIVATING PROTEIN 1-LIKE"/>
    <property type="match status" value="1"/>
</dbReference>
<dbReference type="InterPro" id="IPR050302">
    <property type="entry name" value="Rab_GAP_TBC_domain"/>
</dbReference>
<dbReference type="GO" id="GO:0031267">
    <property type="term" value="F:small GTPase binding"/>
    <property type="evidence" value="ECO:0007669"/>
    <property type="project" value="TreeGrafter"/>
</dbReference>
<dbReference type="PROSITE" id="PS50086">
    <property type="entry name" value="TBC_RABGAP"/>
    <property type="match status" value="1"/>
</dbReference>
<proteinExistence type="predicted"/>
<dbReference type="Pfam" id="PF23436">
    <property type="entry name" value="RabGap-TBC_2"/>
    <property type="match status" value="1"/>
</dbReference>
<dbReference type="GO" id="GO:0005096">
    <property type="term" value="F:GTPase activator activity"/>
    <property type="evidence" value="ECO:0007669"/>
    <property type="project" value="UniProtKB-KW"/>
</dbReference>
<accession>A0A8H7VNX7</accession>
<sequence length="529" mass="60401">MVQDRPSLEDDFIHESNDDEDHMDDGRSSPKSIHSTVSSSYSVVSSASNYDLLLARLGTPQQSSGVTTGRTSSSTSSFDHHFIVPGGGGGSSSSMDPILLEQTDIGNHGEEEIDWGVKAPTLRHHLQRGGVPPSLRGTVWPLLAKSKDNRLEQQYMRLLKSESVYEKAIIRDLSRTFTTVDYFQTKDGQDALFNVAKAYSLYDAEVGYCQSVLFIAGPLLLNMPEEEAFCVLVQIMTRYDLRGQFKPQPDLLSQRLYQLTYLTKDHLPHVQRHFESQGIQTNMYASTWFISLFAYKFPLEVVFRIYDIFLSDGIEALFRIALALLERNQSNLLVLEYDKLLRFLKHDLLLIYTDATSSLIYDAYRITIPAKRLDKLVKQFQADVARSNSEVEAIDKLRKQNKALNDMVKQLKGNLDDINKEHGMVAKKLIESKMEIARVHDENDALRQQSYDLKRALETLPTEVENRVKEEMETLTGKNAVLVKRNTSLEDQLGYMETMVMEIKAKFAESENERVNLQQRFDDLKRLMD</sequence>
<dbReference type="Proteomes" id="UP000646827">
    <property type="component" value="Unassembled WGS sequence"/>
</dbReference>
<dbReference type="SUPFAM" id="SSF47923">
    <property type="entry name" value="Ypt/Rab-GAP domain of gyp1p"/>
    <property type="match status" value="2"/>
</dbReference>
<evidence type="ECO:0000256" key="1">
    <source>
        <dbReference type="ARBA" id="ARBA00022468"/>
    </source>
</evidence>
<keyword evidence="6" id="KW-1185">Reference proteome</keyword>
<dbReference type="InterPro" id="IPR035969">
    <property type="entry name" value="Rab-GAP_TBC_sf"/>
</dbReference>
<feature type="compositionally biased region" description="Basic and acidic residues" evidence="3">
    <location>
        <begin position="1"/>
        <end position="16"/>
    </location>
</feature>
<keyword evidence="2" id="KW-0175">Coiled coil</keyword>
<dbReference type="Gene3D" id="1.10.472.80">
    <property type="entry name" value="Ypt/Rab-GAP domain of gyp1p, domain 3"/>
    <property type="match status" value="1"/>
</dbReference>
<organism evidence="5 6">
    <name type="scientific">Circinella minor</name>
    <dbReference type="NCBI Taxonomy" id="1195481"/>
    <lineage>
        <taxon>Eukaryota</taxon>
        <taxon>Fungi</taxon>
        <taxon>Fungi incertae sedis</taxon>
        <taxon>Mucoromycota</taxon>
        <taxon>Mucoromycotina</taxon>
        <taxon>Mucoromycetes</taxon>
        <taxon>Mucorales</taxon>
        <taxon>Lichtheimiaceae</taxon>
        <taxon>Circinella</taxon>
    </lineage>
</organism>
<feature type="domain" description="Rab-GAP TBC" evidence="4">
    <location>
        <begin position="130"/>
        <end position="313"/>
    </location>
</feature>
<dbReference type="EMBL" id="JAEPRB010000061">
    <property type="protein sequence ID" value="KAG2223418.1"/>
    <property type="molecule type" value="Genomic_DNA"/>
</dbReference>
<dbReference type="PANTHER" id="PTHR47219:SF22">
    <property type="entry name" value="RAB-GAP TBC DOMAIN-CONTAINING PROTEIN"/>
    <property type="match status" value="1"/>
</dbReference>